<proteinExistence type="predicted"/>
<dbReference type="STRING" id="619304.SAMN05421760_101118"/>
<accession>A0A1N7ITP9</accession>
<keyword evidence="1" id="KW-0732">Signal</keyword>
<dbReference type="OrthoDB" id="6119160at2"/>
<name>A0A1N7ITP9_9GAMM</name>
<reference evidence="3" key="1">
    <citation type="submission" date="2017-01" db="EMBL/GenBank/DDBJ databases">
        <authorList>
            <person name="Varghese N."/>
            <person name="Submissions S."/>
        </authorList>
    </citation>
    <scope>NUCLEOTIDE SEQUENCE [LARGE SCALE GENOMIC DNA]</scope>
    <source>
        <strain evidence="3">DSM 22306</strain>
    </source>
</reference>
<dbReference type="AlphaFoldDB" id="A0A1N7ITP9"/>
<evidence type="ECO:0000313" key="3">
    <source>
        <dbReference type="Proteomes" id="UP000185999"/>
    </source>
</evidence>
<sequence>MRKITHIVTIMACLFSPALLAENTPNNDLDSAYISGFLAGAQLTDSEIIKRFDSDIDNEEKSDFFKRAFKTRVGRTQAVVPATFYAGFCIPEDTSEKTVISAILKEVESTNGSEDLDKASTVYLTLRNLYPCE</sequence>
<gene>
    <name evidence="2" type="ORF">SAMN05421760_101118</name>
</gene>
<evidence type="ECO:0008006" key="4">
    <source>
        <dbReference type="Google" id="ProtNLM"/>
    </source>
</evidence>
<evidence type="ECO:0000256" key="1">
    <source>
        <dbReference type="SAM" id="SignalP"/>
    </source>
</evidence>
<keyword evidence="3" id="KW-1185">Reference proteome</keyword>
<feature type="chain" id="PRO_5009942834" description="Rap1a immunity protein domain-containing protein" evidence="1">
    <location>
        <begin position="22"/>
        <end position="133"/>
    </location>
</feature>
<evidence type="ECO:0000313" key="2">
    <source>
        <dbReference type="EMBL" id="SIS40462.1"/>
    </source>
</evidence>
<dbReference type="RefSeq" id="WP_054339747.1">
    <property type="nucleotide sequence ID" value="NZ_FTOE01000001.1"/>
</dbReference>
<dbReference type="EMBL" id="FTOE01000001">
    <property type="protein sequence ID" value="SIS40462.1"/>
    <property type="molecule type" value="Genomic_DNA"/>
</dbReference>
<organism evidence="2 3">
    <name type="scientific">Neptunomonas antarctica</name>
    <dbReference type="NCBI Taxonomy" id="619304"/>
    <lineage>
        <taxon>Bacteria</taxon>
        <taxon>Pseudomonadati</taxon>
        <taxon>Pseudomonadota</taxon>
        <taxon>Gammaproteobacteria</taxon>
        <taxon>Oceanospirillales</taxon>
        <taxon>Oceanospirillaceae</taxon>
        <taxon>Neptunomonas</taxon>
    </lineage>
</organism>
<feature type="signal peptide" evidence="1">
    <location>
        <begin position="1"/>
        <end position="21"/>
    </location>
</feature>
<dbReference type="Proteomes" id="UP000185999">
    <property type="component" value="Unassembled WGS sequence"/>
</dbReference>
<protein>
    <recommendedName>
        <fullName evidence="4">Rap1a immunity protein domain-containing protein</fullName>
    </recommendedName>
</protein>